<dbReference type="GeneID" id="96283492"/>
<dbReference type="OrthoDB" id="4120877at2"/>
<name>A0A640UQD6_9ACTN</name>
<organism evidence="2 3">
    <name type="scientific">Streptomyces tubercidicus</name>
    <dbReference type="NCBI Taxonomy" id="47759"/>
    <lineage>
        <taxon>Bacteria</taxon>
        <taxon>Bacillati</taxon>
        <taxon>Actinomycetota</taxon>
        <taxon>Actinomycetes</taxon>
        <taxon>Kitasatosporales</taxon>
        <taxon>Streptomycetaceae</taxon>
        <taxon>Streptomyces</taxon>
    </lineage>
</organism>
<evidence type="ECO:0000313" key="2">
    <source>
        <dbReference type="EMBL" id="GFE37690.1"/>
    </source>
</evidence>
<evidence type="ECO:0000313" key="3">
    <source>
        <dbReference type="Proteomes" id="UP000431826"/>
    </source>
</evidence>
<keyword evidence="3" id="KW-1185">Reference proteome</keyword>
<reference evidence="2 3" key="1">
    <citation type="submission" date="2019-12" db="EMBL/GenBank/DDBJ databases">
        <title>Whole genome shotgun sequence of Streptomyces tubercidicus NBRC 13090.</title>
        <authorList>
            <person name="Ichikawa N."/>
            <person name="Kimura A."/>
            <person name="Kitahashi Y."/>
            <person name="Komaki H."/>
            <person name="Tamura T."/>
        </authorList>
    </citation>
    <scope>NUCLEOTIDE SEQUENCE [LARGE SCALE GENOMIC DNA]</scope>
    <source>
        <strain evidence="2 3">NBRC 13090</strain>
    </source>
</reference>
<dbReference type="EMBL" id="BLIR01000001">
    <property type="protein sequence ID" value="GFE37690.1"/>
    <property type="molecule type" value="Genomic_DNA"/>
</dbReference>
<protein>
    <recommendedName>
        <fullName evidence="4">YbaB/EbfC DNA-binding family protein</fullName>
    </recommendedName>
</protein>
<dbReference type="RefSeq" id="WP_159743696.1">
    <property type="nucleotide sequence ID" value="NZ_BLIR01000001.1"/>
</dbReference>
<proteinExistence type="predicted"/>
<dbReference type="InterPro" id="IPR036894">
    <property type="entry name" value="YbaB-like_sf"/>
</dbReference>
<sequence>MDNAFRQELEQFQSYTAELQGMLSGIQGSRPERAEGSDAQGAVRVTVGGDGLPQDITAASDWGKRCKSGGLGMAVVEAAHNAHSELMDTWSQDFPSGPWDASPGRGNMGAAPASRAEAHGTPVPEERDTRYVISRPLDQLVEDVISSLSAANSFEIAPDEAAQASGSDPAGRVTITLTPASLASCDVDASWAAKASVTQINRALGEALADARSALARSSVSEQAEGEGQKLDGLLDEAMAALRDPSRLNNL</sequence>
<evidence type="ECO:0000256" key="1">
    <source>
        <dbReference type="SAM" id="MobiDB-lite"/>
    </source>
</evidence>
<feature type="region of interest" description="Disordered" evidence="1">
    <location>
        <begin position="93"/>
        <end position="125"/>
    </location>
</feature>
<gene>
    <name evidence="2" type="ORF">Stube_23630</name>
</gene>
<comment type="caution">
    <text evidence="2">The sequence shown here is derived from an EMBL/GenBank/DDBJ whole genome shotgun (WGS) entry which is preliminary data.</text>
</comment>
<evidence type="ECO:0008006" key="4">
    <source>
        <dbReference type="Google" id="ProtNLM"/>
    </source>
</evidence>
<dbReference type="Gene3D" id="3.30.1310.10">
    <property type="entry name" value="Nucleoid-associated protein YbaB-like domain"/>
    <property type="match status" value="1"/>
</dbReference>
<accession>A0A640UQD6</accession>
<dbReference type="Proteomes" id="UP000431826">
    <property type="component" value="Unassembled WGS sequence"/>
</dbReference>
<dbReference type="AlphaFoldDB" id="A0A640UQD6"/>